<dbReference type="InterPro" id="IPR036250">
    <property type="entry name" value="AcylCo_DH-like_C"/>
</dbReference>
<keyword evidence="4 5" id="KW-0274">FAD</keyword>
<dbReference type="Gene3D" id="2.40.110.10">
    <property type="entry name" value="Butyryl-CoA Dehydrogenase, subunit A, domain 2"/>
    <property type="match status" value="1"/>
</dbReference>
<dbReference type="SUPFAM" id="SSF47203">
    <property type="entry name" value="Acyl-CoA dehydrogenase C-terminal domain-like"/>
    <property type="match status" value="1"/>
</dbReference>
<feature type="domain" description="Acyl-CoA oxidase/dehydrogenase middle" evidence="8">
    <location>
        <begin position="123"/>
        <end position="219"/>
    </location>
</feature>
<dbReference type="Pfam" id="PF00441">
    <property type="entry name" value="Acyl-CoA_dh_1"/>
    <property type="match status" value="1"/>
</dbReference>
<evidence type="ECO:0000256" key="5">
    <source>
        <dbReference type="RuleBase" id="RU362125"/>
    </source>
</evidence>
<sequence>MNTLGSLVLEFEQHFGDERSPDTLFSWANALISDDISRFPDDQVDALNHWGMAAYYVPAELGGKLSNFSELAMLIRLIARRDLTVAIGHGKTFLGAVSVWVGGDAAQRHLVAEDILSCDMVSLALTERLHGSDVSSTEVTAVKTPKGFRLNGEKYLINNATRGQALSVFARTDHQGQSRDFSLFLVRKKDHPPQSFSQVPKAVTHGIKGADISGIQFQNLEVNHDALIGKEGHGLDITLKGFQLSRTLCAALSCGAADTGLRLAVEFAQQRRSGNQALIDIANIRQVLATSATQMYIADIATQVISRAIQCFPQQMSLLSAVAKASVPVLCETMMESLSDVLGVRSYVQLGEQTDIFGKMLRDIRLISLFDGNTAVNLQAIALQLPTLARHREKSVNAISPQMLDALFCIDTELPTFDRDSLSLFTMRGDWLAAGLKRAESMTGECPVLTEKLVQIQARLTELDGLVQALPVELGHPSAQRFSLAKRYCNLQLAAMTLLTFLYNRNRLSRSFRSFSWVEECIDLLLGNQDALKDMHCLKLVRQQLDDNNLFSPLNLSIRGEVDAKLAQTREDSKATRAEKPTKEISYV</sequence>
<dbReference type="KEGG" id="spsw:Sps_00223"/>
<name>A0A1S6HIT4_9GAMM</name>
<dbReference type="Gene3D" id="1.20.140.10">
    <property type="entry name" value="Butyryl-CoA Dehydrogenase, subunit A, domain 3"/>
    <property type="match status" value="1"/>
</dbReference>
<evidence type="ECO:0000256" key="1">
    <source>
        <dbReference type="ARBA" id="ARBA00001974"/>
    </source>
</evidence>
<evidence type="ECO:0000259" key="7">
    <source>
        <dbReference type="Pfam" id="PF00441"/>
    </source>
</evidence>
<dbReference type="CDD" id="cd00567">
    <property type="entry name" value="ACAD"/>
    <property type="match status" value="1"/>
</dbReference>
<evidence type="ECO:0000313" key="10">
    <source>
        <dbReference type="Proteomes" id="UP000189545"/>
    </source>
</evidence>
<dbReference type="InterPro" id="IPR037069">
    <property type="entry name" value="AcylCoA_DH/ox_N_sf"/>
</dbReference>
<dbReference type="PANTHER" id="PTHR43884">
    <property type="entry name" value="ACYL-COA DEHYDROGENASE"/>
    <property type="match status" value="1"/>
</dbReference>
<keyword evidence="3 5" id="KW-0285">Flavoprotein</keyword>
<evidence type="ECO:0000259" key="8">
    <source>
        <dbReference type="Pfam" id="PF02770"/>
    </source>
</evidence>
<dbReference type="GO" id="GO:0003995">
    <property type="term" value="F:acyl-CoA dehydrogenase activity"/>
    <property type="evidence" value="ECO:0007669"/>
    <property type="project" value="TreeGrafter"/>
</dbReference>
<keyword evidence="5" id="KW-0560">Oxidoreductase</keyword>
<dbReference type="Gene3D" id="1.10.540.10">
    <property type="entry name" value="Acyl-CoA dehydrogenase/oxidase, N-terminal domain"/>
    <property type="match status" value="1"/>
</dbReference>
<dbReference type="STRING" id="225848.Sps_00223"/>
<organism evidence="9 10">
    <name type="scientific">Shewanella psychrophila</name>
    <dbReference type="NCBI Taxonomy" id="225848"/>
    <lineage>
        <taxon>Bacteria</taxon>
        <taxon>Pseudomonadati</taxon>
        <taxon>Pseudomonadota</taxon>
        <taxon>Gammaproteobacteria</taxon>
        <taxon>Alteromonadales</taxon>
        <taxon>Shewanellaceae</taxon>
        <taxon>Shewanella</taxon>
    </lineage>
</organism>
<feature type="region of interest" description="Disordered" evidence="6">
    <location>
        <begin position="569"/>
        <end position="588"/>
    </location>
</feature>
<gene>
    <name evidence="9" type="ORF">Sps_00223</name>
</gene>
<dbReference type="InterPro" id="IPR009100">
    <property type="entry name" value="AcylCoA_DH/oxidase_NM_dom_sf"/>
</dbReference>
<dbReference type="PANTHER" id="PTHR43884:SF19">
    <property type="entry name" value="ACYL-COA DEHYDROGENASE FADE4-RELATED"/>
    <property type="match status" value="1"/>
</dbReference>
<dbReference type="Pfam" id="PF02770">
    <property type="entry name" value="Acyl-CoA_dh_M"/>
    <property type="match status" value="1"/>
</dbReference>
<comment type="cofactor">
    <cofactor evidence="1 5">
        <name>FAD</name>
        <dbReference type="ChEBI" id="CHEBI:57692"/>
    </cofactor>
</comment>
<dbReference type="AlphaFoldDB" id="A0A1S6HIT4"/>
<dbReference type="Proteomes" id="UP000189545">
    <property type="component" value="Chromosome"/>
</dbReference>
<dbReference type="SUPFAM" id="SSF56645">
    <property type="entry name" value="Acyl-CoA dehydrogenase NM domain-like"/>
    <property type="match status" value="1"/>
</dbReference>
<evidence type="ECO:0000256" key="4">
    <source>
        <dbReference type="ARBA" id="ARBA00022827"/>
    </source>
</evidence>
<dbReference type="InterPro" id="IPR006091">
    <property type="entry name" value="Acyl-CoA_Oxase/DH_mid-dom"/>
</dbReference>
<dbReference type="InterPro" id="IPR046373">
    <property type="entry name" value="Acyl-CoA_Oxase/DH_mid-dom_sf"/>
</dbReference>
<evidence type="ECO:0000256" key="3">
    <source>
        <dbReference type="ARBA" id="ARBA00022630"/>
    </source>
</evidence>
<dbReference type="InterPro" id="IPR009075">
    <property type="entry name" value="AcylCo_DH/oxidase_C"/>
</dbReference>
<accession>A0A1S6HIT4</accession>
<evidence type="ECO:0000256" key="2">
    <source>
        <dbReference type="ARBA" id="ARBA00009347"/>
    </source>
</evidence>
<dbReference type="GO" id="GO:0005886">
    <property type="term" value="C:plasma membrane"/>
    <property type="evidence" value="ECO:0007669"/>
    <property type="project" value="TreeGrafter"/>
</dbReference>
<dbReference type="RefSeq" id="WP_169915644.1">
    <property type="nucleotide sequence ID" value="NZ_CP014782.1"/>
</dbReference>
<keyword evidence="10" id="KW-1185">Reference proteome</keyword>
<dbReference type="GO" id="GO:0050660">
    <property type="term" value="F:flavin adenine dinucleotide binding"/>
    <property type="evidence" value="ECO:0007669"/>
    <property type="project" value="InterPro"/>
</dbReference>
<protein>
    <submittedName>
        <fullName evidence="9">Acyl-CoA dehydrogenase</fullName>
    </submittedName>
</protein>
<comment type="similarity">
    <text evidence="2 5">Belongs to the acyl-CoA dehydrogenase family.</text>
</comment>
<reference evidence="9 10" key="1">
    <citation type="submission" date="2016-03" db="EMBL/GenBank/DDBJ databases">
        <title>Complete genome sequence of Shewanella psychrophila WP2, a deep sea bacterium isolated from west Pacific sediment.</title>
        <authorList>
            <person name="Xu G."/>
            <person name="Jian H."/>
        </authorList>
    </citation>
    <scope>NUCLEOTIDE SEQUENCE [LARGE SCALE GENOMIC DNA]</scope>
    <source>
        <strain evidence="9 10">WP2</strain>
    </source>
</reference>
<feature type="domain" description="Acyl-CoA dehydrogenase/oxidase C-terminal" evidence="7">
    <location>
        <begin position="232"/>
        <end position="382"/>
    </location>
</feature>
<evidence type="ECO:0000313" key="9">
    <source>
        <dbReference type="EMBL" id="AQS35443.1"/>
    </source>
</evidence>
<evidence type="ECO:0000256" key="6">
    <source>
        <dbReference type="SAM" id="MobiDB-lite"/>
    </source>
</evidence>
<proteinExistence type="inferred from homology"/>
<dbReference type="EMBL" id="CP014782">
    <property type="protein sequence ID" value="AQS35443.1"/>
    <property type="molecule type" value="Genomic_DNA"/>
</dbReference>